<name>A0A1H5W0W0_9BACT</name>
<dbReference type="Pfam" id="PF17170">
    <property type="entry name" value="DUF5128"/>
    <property type="match status" value="1"/>
</dbReference>
<keyword evidence="2" id="KW-1185">Reference proteome</keyword>
<dbReference type="Proteomes" id="UP000236736">
    <property type="component" value="Unassembled WGS sequence"/>
</dbReference>
<evidence type="ECO:0000313" key="2">
    <source>
        <dbReference type="Proteomes" id="UP000236736"/>
    </source>
</evidence>
<evidence type="ECO:0000313" key="1">
    <source>
        <dbReference type="EMBL" id="SEF92427.1"/>
    </source>
</evidence>
<gene>
    <name evidence="1" type="ORF">SAMN03080598_01891</name>
</gene>
<proteinExistence type="predicted"/>
<dbReference type="AlphaFoldDB" id="A0A1H5W0W0"/>
<dbReference type="EMBL" id="FNVR01000008">
    <property type="protein sequence ID" value="SEF92427.1"/>
    <property type="molecule type" value="Genomic_DNA"/>
</dbReference>
<accession>A0A1H5W0W0</accession>
<reference evidence="2" key="1">
    <citation type="submission" date="2016-10" db="EMBL/GenBank/DDBJ databases">
        <authorList>
            <person name="Varghese N."/>
            <person name="Submissions S."/>
        </authorList>
    </citation>
    <scope>NUCLEOTIDE SEQUENCE [LARGE SCALE GENOMIC DNA]</scope>
    <source>
        <strain evidence="2">DSM 17298</strain>
    </source>
</reference>
<evidence type="ECO:0008006" key="3">
    <source>
        <dbReference type="Google" id="ProtNLM"/>
    </source>
</evidence>
<protein>
    <recommendedName>
        <fullName evidence="3">6-bladed beta-propeller protein</fullName>
    </recommendedName>
</protein>
<sequence length="372" mass="43514">MSSCSEESDLTTTYQTINLELDNGLRGNFSEFIDKMEYFLVKTDTSDFLVSPYKIVANDSVYFIEDSFQKKIYKYNKFTGTYASIGRPGEGPEENLELDDFSVTNEGIIIHDSKLKKFLQFNFAGDFIEEGKSLYHRSIFYQGDNFKLIYSHNDPEIGSRIIRVNNNGEIKGFLKIEDWFAQKLTRDQNGFIYNSKLRKIFFLLPYTNEIAVFDEKGELIKIVKLEFGRYSFTKEAWNKYEDFNSQMNHAIENKLVFQVNSFLVLNDYYVISLNQEGGNGHLIILDHNFNLIRHFSDLINDLDNVKLSAIPWSAYGDKFLFLINSKRFINENPFLDKELPKIENSNINSFMDLYRGELFEDEYQVLVEVDLK</sequence>
<dbReference type="STRING" id="1120964.GCA_001313265_02645"/>
<organism evidence="1 2">
    <name type="scientific">Algoriphagus boritolerans DSM 17298 = JCM 18970</name>
    <dbReference type="NCBI Taxonomy" id="1120964"/>
    <lineage>
        <taxon>Bacteria</taxon>
        <taxon>Pseudomonadati</taxon>
        <taxon>Bacteroidota</taxon>
        <taxon>Cytophagia</taxon>
        <taxon>Cytophagales</taxon>
        <taxon>Cyclobacteriaceae</taxon>
        <taxon>Algoriphagus</taxon>
    </lineage>
</organism>